<dbReference type="EMBL" id="RYZH01000028">
    <property type="protein sequence ID" value="RUL86942.1"/>
    <property type="molecule type" value="Genomic_DNA"/>
</dbReference>
<keyword evidence="3" id="KW-0489">Methyltransferase</keyword>
<proteinExistence type="predicted"/>
<reference evidence="3 4" key="2">
    <citation type="submission" date="2019-01" db="EMBL/GenBank/DDBJ databases">
        <title>Tautonia sociabilis, a novel thermotolerant planctomycete of Isosphaeraceae family, isolated from a 4000 m deep subterranean habitat.</title>
        <authorList>
            <person name="Kovaleva O.L."/>
            <person name="Elcheninov A.G."/>
            <person name="Van Heerden E."/>
            <person name="Toshchakov S.V."/>
            <person name="Novikov A."/>
            <person name="Bonch-Osmolovskaya E.A."/>
            <person name="Kublanov I.V."/>
        </authorList>
    </citation>
    <scope>NUCLEOTIDE SEQUENCE [LARGE SCALE GENOMIC DNA]</scope>
    <source>
        <strain evidence="3 4">GM2012</strain>
    </source>
</reference>
<dbReference type="InterPro" id="IPR013216">
    <property type="entry name" value="Methyltransf_11"/>
</dbReference>
<dbReference type="OrthoDB" id="9791837at2"/>
<dbReference type="RefSeq" id="WP_126726277.1">
    <property type="nucleotide sequence ID" value="NZ_RYZH01000028.1"/>
</dbReference>
<name>A0A432MHV4_9BACT</name>
<dbReference type="SUPFAM" id="SSF53335">
    <property type="entry name" value="S-adenosyl-L-methionine-dependent methyltransferases"/>
    <property type="match status" value="1"/>
</dbReference>
<evidence type="ECO:0000313" key="4">
    <source>
        <dbReference type="Proteomes" id="UP000280296"/>
    </source>
</evidence>
<feature type="domain" description="Methyltransferase type 11" evidence="2">
    <location>
        <begin position="169"/>
        <end position="214"/>
    </location>
</feature>
<feature type="region of interest" description="Disordered" evidence="1">
    <location>
        <begin position="292"/>
        <end position="324"/>
    </location>
</feature>
<keyword evidence="4" id="KW-1185">Reference proteome</keyword>
<organism evidence="3 4">
    <name type="scientific">Tautonia sociabilis</name>
    <dbReference type="NCBI Taxonomy" id="2080755"/>
    <lineage>
        <taxon>Bacteria</taxon>
        <taxon>Pseudomonadati</taxon>
        <taxon>Planctomycetota</taxon>
        <taxon>Planctomycetia</taxon>
        <taxon>Isosphaerales</taxon>
        <taxon>Isosphaeraceae</taxon>
        <taxon>Tautonia</taxon>
    </lineage>
</organism>
<dbReference type="InterPro" id="IPR029063">
    <property type="entry name" value="SAM-dependent_MTases_sf"/>
</dbReference>
<dbReference type="GO" id="GO:0032259">
    <property type="term" value="P:methylation"/>
    <property type="evidence" value="ECO:0007669"/>
    <property type="project" value="UniProtKB-KW"/>
</dbReference>
<sequence>MPPIPQWLKHALLPAWNGGHRLAWRLGELLGALAHRRFGRCAVCGRWGPFLYRRWVIRPELERRAGVSAEVAEAWARKESSDCSFCGAKLRARRIAEVLLRLVPSGEGPPLRSIRQWVRSPQARRLVVAEVNEVEGLHRELLRLPGLRYSEFREGAAPGSVVDGVPSETLERLSYDDASIDLMISSETLEHVPDLDAALVEIRRVLRPGGRHVFTVPMLPGVPETFRRATLLPDGSVEPLGPMVCHPGGDWGYPVFTEIGADFPERLRRAGFEVDVFFGPVRPEDVCQVFSCRKPSEPTGSTGQRSDQFKSTRPSSSRNQDGSWRLWSRPAMRAVL</sequence>
<reference evidence="3 4" key="1">
    <citation type="submission" date="2018-12" db="EMBL/GenBank/DDBJ databases">
        <authorList>
            <person name="Toschakov S.V."/>
        </authorList>
    </citation>
    <scope>NUCLEOTIDE SEQUENCE [LARGE SCALE GENOMIC DNA]</scope>
    <source>
        <strain evidence="3 4">GM2012</strain>
    </source>
</reference>
<dbReference type="AlphaFoldDB" id="A0A432MHV4"/>
<gene>
    <name evidence="3" type="ORF">TsocGM_14980</name>
</gene>
<dbReference type="Pfam" id="PF08241">
    <property type="entry name" value="Methyltransf_11"/>
    <property type="match status" value="1"/>
</dbReference>
<comment type="caution">
    <text evidence="3">The sequence shown here is derived from an EMBL/GenBank/DDBJ whole genome shotgun (WGS) entry which is preliminary data.</text>
</comment>
<keyword evidence="3" id="KW-0808">Transferase</keyword>
<accession>A0A432MHV4</accession>
<dbReference type="Gene3D" id="3.40.50.150">
    <property type="entry name" value="Vaccinia Virus protein VP39"/>
    <property type="match status" value="1"/>
</dbReference>
<evidence type="ECO:0000313" key="3">
    <source>
        <dbReference type="EMBL" id="RUL86942.1"/>
    </source>
</evidence>
<evidence type="ECO:0000256" key="1">
    <source>
        <dbReference type="SAM" id="MobiDB-lite"/>
    </source>
</evidence>
<feature type="compositionally biased region" description="Polar residues" evidence="1">
    <location>
        <begin position="298"/>
        <end position="322"/>
    </location>
</feature>
<evidence type="ECO:0000259" key="2">
    <source>
        <dbReference type="Pfam" id="PF08241"/>
    </source>
</evidence>
<dbReference type="Proteomes" id="UP000280296">
    <property type="component" value="Unassembled WGS sequence"/>
</dbReference>
<dbReference type="GO" id="GO:0008757">
    <property type="term" value="F:S-adenosylmethionine-dependent methyltransferase activity"/>
    <property type="evidence" value="ECO:0007669"/>
    <property type="project" value="InterPro"/>
</dbReference>
<protein>
    <submittedName>
        <fullName evidence="3">SAM-dependent methyltransferase</fullName>
    </submittedName>
</protein>